<evidence type="ECO:0000313" key="2">
    <source>
        <dbReference type="EMBL" id="KGN41299.1"/>
    </source>
</evidence>
<dbReference type="Proteomes" id="UP000030013">
    <property type="component" value="Unassembled WGS sequence"/>
</dbReference>
<keyword evidence="3" id="KW-1185">Reference proteome</keyword>
<proteinExistence type="predicted"/>
<evidence type="ECO:0000313" key="3">
    <source>
        <dbReference type="Proteomes" id="UP000030013"/>
    </source>
</evidence>
<protein>
    <submittedName>
        <fullName evidence="2">Uncharacterized protein</fullName>
    </submittedName>
</protein>
<sequence length="330" mass="34481">MGSSRGVGRDALRAAAAAVALGAVASLSGCSQATPDEAAVSAAVSRLPGVRAVDASFTARSLGNSGDQRLQVTLAPGTAPSRVEDLVDDVRREVDEVEHGTEYDEFVLVDESARRDEADLVTSSFGYGRAAVTKGLAERWATAVSRTPPGGIRLQSWPDARPVSASISSHEPVSASLAWVLASGLGELSWGLVEYQTGTSPYARFSPDGPLTPAMVRDWVAIEETYAGEEGCAVVSRAVVVEDHDGLREVRVSVAVPGVAGALTPGADGALVWPTVDATYRTRPPGHGFELQLHRDDHPQGELVDAGRGDAGWEAAHRQRFPAAVSAPPT</sequence>
<accession>A0A0A0JX57</accession>
<dbReference type="RefSeq" id="WP_035936716.1">
    <property type="nucleotide sequence ID" value="NZ_AVPL01000020.1"/>
</dbReference>
<reference evidence="2 3" key="1">
    <citation type="submission" date="2013-08" db="EMBL/GenBank/DDBJ databases">
        <title>The genome sequence of Knoellia aerolata.</title>
        <authorList>
            <person name="Zhu W."/>
            <person name="Wang G."/>
        </authorList>
    </citation>
    <scope>NUCLEOTIDE SEQUENCE [LARGE SCALE GENOMIC DNA]</scope>
    <source>
        <strain evidence="2 3">DSM 18566</strain>
    </source>
</reference>
<feature type="signal peptide" evidence="1">
    <location>
        <begin position="1"/>
        <end position="33"/>
    </location>
</feature>
<dbReference type="eggNOG" id="ENOG5031ZUJ">
    <property type="taxonomic scope" value="Bacteria"/>
</dbReference>
<dbReference type="OrthoDB" id="9833505at2"/>
<name>A0A0A0JX57_9MICO</name>
<organism evidence="2 3">
    <name type="scientific">Knoellia aerolata DSM 18566</name>
    <dbReference type="NCBI Taxonomy" id="1385519"/>
    <lineage>
        <taxon>Bacteria</taxon>
        <taxon>Bacillati</taxon>
        <taxon>Actinomycetota</taxon>
        <taxon>Actinomycetes</taxon>
        <taxon>Micrococcales</taxon>
        <taxon>Intrasporangiaceae</taxon>
        <taxon>Knoellia</taxon>
    </lineage>
</organism>
<comment type="caution">
    <text evidence="2">The sequence shown here is derived from an EMBL/GenBank/DDBJ whole genome shotgun (WGS) entry which is preliminary data.</text>
</comment>
<feature type="chain" id="PRO_5038638863" evidence="1">
    <location>
        <begin position="34"/>
        <end position="330"/>
    </location>
</feature>
<dbReference type="PROSITE" id="PS51257">
    <property type="entry name" value="PROKAR_LIPOPROTEIN"/>
    <property type="match status" value="1"/>
</dbReference>
<gene>
    <name evidence="2" type="ORF">N801_08540</name>
</gene>
<evidence type="ECO:0000256" key="1">
    <source>
        <dbReference type="SAM" id="SignalP"/>
    </source>
</evidence>
<dbReference type="EMBL" id="AVPL01000020">
    <property type="protein sequence ID" value="KGN41299.1"/>
    <property type="molecule type" value="Genomic_DNA"/>
</dbReference>
<keyword evidence="1" id="KW-0732">Signal</keyword>
<dbReference type="AlphaFoldDB" id="A0A0A0JX57"/>